<sequence>MSVLAPAACACAGQGQWEKVLQLLAEVRQKGMRPDVDLYKASMRAAGAGGRWQSALQLLQESQQRGFQLPVTSHYDAMSACLRSEQWGTAYSLFEDMVGDADSEGYGMAMQASNQLGCWGSSLALLEEAQTRGIQPNAAMHNCAVQASAAKQEWASALRLLGEMRALRQRPDNDTISRTMDVLSNRIRENLDGPPHHFDPMASHGMPPPGQALVKRARTGQIHICPKLDERRQNLGDTLKSGCCDFAAISSKRCPSK</sequence>
<keyword evidence="3" id="KW-1185">Reference proteome</keyword>
<evidence type="ECO:0000313" key="3">
    <source>
        <dbReference type="Proteomes" id="UP000649617"/>
    </source>
</evidence>
<evidence type="ECO:0000313" key="2">
    <source>
        <dbReference type="EMBL" id="CAE7190208.1"/>
    </source>
</evidence>
<dbReference type="Pfam" id="PF13812">
    <property type="entry name" value="PPR_3"/>
    <property type="match status" value="1"/>
</dbReference>
<protein>
    <recommendedName>
        <fullName evidence="4">Pentatricopeptide repeat-containing protein, chloroplastic</fullName>
    </recommendedName>
</protein>
<organism evidence="2 3">
    <name type="scientific">Symbiodinium pilosum</name>
    <name type="common">Dinoflagellate</name>
    <dbReference type="NCBI Taxonomy" id="2952"/>
    <lineage>
        <taxon>Eukaryota</taxon>
        <taxon>Sar</taxon>
        <taxon>Alveolata</taxon>
        <taxon>Dinophyceae</taxon>
        <taxon>Suessiales</taxon>
        <taxon>Symbiodiniaceae</taxon>
        <taxon>Symbiodinium</taxon>
    </lineage>
</organism>
<reference evidence="2" key="1">
    <citation type="submission" date="2021-02" db="EMBL/GenBank/DDBJ databases">
        <authorList>
            <person name="Dougan E. K."/>
            <person name="Rhodes N."/>
            <person name="Thang M."/>
            <person name="Chan C."/>
        </authorList>
    </citation>
    <scope>NUCLEOTIDE SEQUENCE</scope>
</reference>
<dbReference type="AlphaFoldDB" id="A0A812J0T3"/>
<evidence type="ECO:0008006" key="4">
    <source>
        <dbReference type="Google" id="ProtNLM"/>
    </source>
</evidence>
<dbReference type="OrthoDB" id="185373at2759"/>
<dbReference type="Pfam" id="PF01535">
    <property type="entry name" value="PPR"/>
    <property type="match status" value="1"/>
</dbReference>
<proteinExistence type="predicted"/>
<accession>A0A812J0T3</accession>
<keyword evidence="1" id="KW-0677">Repeat</keyword>
<evidence type="ECO:0000256" key="1">
    <source>
        <dbReference type="ARBA" id="ARBA00022737"/>
    </source>
</evidence>
<dbReference type="EMBL" id="CAJNIZ010001403">
    <property type="protein sequence ID" value="CAE7190208.1"/>
    <property type="molecule type" value="Genomic_DNA"/>
</dbReference>
<comment type="caution">
    <text evidence="2">The sequence shown here is derived from an EMBL/GenBank/DDBJ whole genome shotgun (WGS) entry which is preliminary data.</text>
</comment>
<dbReference type="PANTHER" id="PTHR47936:SF1">
    <property type="entry name" value="PENTATRICOPEPTIDE REPEAT-CONTAINING PROTEIN GUN1, CHLOROPLASTIC"/>
    <property type="match status" value="1"/>
</dbReference>
<name>A0A812J0T3_SYMPI</name>
<dbReference type="InterPro" id="IPR002885">
    <property type="entry name" value="PPR_rpt"/>
</dbReference>
<gene>
    <name evidence="2" type="ORF">SPIL2461_LOCUS1448</name>
</gene>
<dbReference type="InterPro" id="IPR011990">
    <property type="entry name" value="TPR-like_helical_dom_sf"/>
</dbReference>
<dbReference type="Gene3D" id="1.25.40.10">
    <property type="entry name" value="Tetratricopeptide repeat domain"/>
    <property type="match status" value="1"/>
</dbReference>
<dbReference type="Proteomes" id="UP000649617">
    <property type="component" value="Unassembled WGS sequence"/>
</dbReference>
<dbReference type="PANTHER" id="PTHR47936">
    <property type="entry name" value="PPR_LONG DOMAIN-CONTAINING PROTEIN"/>
    <property type="match status" value="1"/>
</dbReference>